<keyword evidence="1" id="KW-1133">Transmembrane helix</keyword>
<reference evidence="3 4" key="1">
    <citation type="journal article" date="2012" name="Stand. Genomic Sci.">
        <title>Complete genome sequence of Terriglobus saanensis type strain SP1PR4(T), an Acidobacteria from tundra soil.</title>
        <authorList>
            <person name="Rawat S.R."/>
            <person name="Mannisto M.K."/>
            <person name="Starovoytov V."/>
            <person name="Goodwin L."/>
            <person name="Nolan M."/>
            <person name="Hauser L."/>
            <person name="Land M."/>
            <person name="Davenport K.W."/>
            <person name="Woyke T."/>
            <person name="Haggblom M.M."/>
        </authorList>
    </citation>
    <scope>NUCLEOTIDE SEQUENCE</scope>
    <source>
        <strain evidence="4">ATCC BAA-1853 / DSM 23119 / SP1PR4</strain>
    </source>
</reference>
<dbReference type="eggNOG" id="COG4299">
    <property type="taxonomic scope" value="Bacteria"/>
</dbReference>
<dbReference type="PANTHER" id="PTHR31061">
    <property type="entry name" value="LD22376P"/>
    <property type="match status" value="1"/>
</dbReference>
<accession>E8V1F4</accession>
<dbReference type="AlphaFoldDB" id="E8V1F4"/>
<dbReference type="InterPro" id="IPR012429">
    <property type="entry name" value="HGSNAT_cat"/>
</dbReference>
<feature type="transmembrane region" description="Helical" evidence="1">
    <location>
        <begin position="134"/>
        <end position="155"/>
    </location>
</feature>
<sequence length="412" mass="45678">MTNDPTISRTIDTDVIRTDSAARTTHKPARLLSLDVLRGVTIGFMILVNNQTGEGAFFPLQHAKWNGFTPTDLVFPTFLLLVGLSTVLSTEARLARGVAKSTIFLHTLQRSAVLFLFGLIVNNAPFFHLQTLRVYGVLPRIAVCYFIVGSLYLLVRDLKQRAFILAAAAAACLVGYWALMRFIPIPGFGTPTHEIPINDPDGNLVAYIDRHIFSASHLYEKTRDPEGLLSTIPAVATALFGILAGIWLRTSRSTMQKAKGIEYAGISFLILGGAWHLAFPINKKLWTSSFSLWAGGWSLLLLALFIYLIDIHRFGRRKNDRADDPTHPTIYKPALVFGTNAIAAYMVSEVGDSLLSAIHVAPGVNIKRPYIQMLNHTISSTGLSSLIYSLTFVAVCWLIVYPLYRKRIFLKI</sequence>
<dbReference type="STRING" id="401053.AciPR4_0312"/>
<feature type="transmembrane region" description="Helical" evidence="1">
    <location>
        <begin position="228"/>
        <end position="248"/>
    </location>
</feature>
<protein>
    <recommendedName>
        <fullName evidence="2">Heparan-alpha-glucosaminide N-acetyltransferase catalytic domain-containing protein</fullName>
    </recommendedName>
</protein>
<keyword evidence="4" id="KW-1185">Reference proteome</keyword>
<proteinExistence type="predicted"/>
<feature type="domain" description="Heparan-alpha-glucosaminide N-acetyltransferase catalytic" evidence="2">
    <location>
        <begin position="30"/>
        <end position="278"/>
    </location>
</feature>
<keyword evidence="1" id="KW-0812">Transmembrane</keyword>
<evidence type="ECO:0000313" key="3">
    <source>
        <dbReference type="EMBL" id="ADV81149.1"/>
    </source>
</evidence>
<gene>
    <name evidence="3" type="ordered locus">AciPR4_0312</name>
</gene>
<evidence type="ECO:0000313" key="4">
    <source>
        <dbReference type="Proteomes" id="UP000006844"/>
    </source>
</evidence>
<feature type="transmembrane region" description="Helical" evidence="1">
    <location>
        <begin position="73"/>
        <end position="90"/>
    </location>
</feature>
<organism evidence="3 4">
    <name type="scientific">Terriglobus saanensis (strain ATCC BAA-1853 / DSM 23119 / SP1PR4)</name>
    <dbReference type="NCBI Taxonomy" id="401053"/>
    <lineage>
        <taxon>Bacteria</taxon>
        <taxon>Pseudomonadati</taxon>
        <taxon>Acidobacteriota</taxon>
        <taxon>Terriglobia</taxon>
        <taxon>Terriglobales</taxon>
        <taxon>Acidobacteriaceae</taxon>
        <taxon>Terriglobus</taxon>
    </lineage>
</organism>
<dbReference type="HOGENOM" id="CLU_029171_4_0_0"/>
<dbReference type="Pfam" id="PF07786">
    <property type="entry name" value="HGSNAT_cat"/>
    <property type="match status" value="1"/>
</dbReference>
<name>E8V1F4_TERSS</name>
<feature type="transmembrane region" description="Helical" evidence="1">
    <location>
        <begin position="290"/>
        <end position="309"/>
    </location>
</feature>
<dbReference type="EMBL" id="CP002467">
    <property type="protein sequence ID" value="ADV81149.1"/>
    <property type="molecule type" value="Genomic_DNA"/>
</dbReference>
<evidence type="ECO:0000259" key="2">
    <source>
        <dbReference type="Pfam" id="PF07786"/>
    </source>
</evidence>
<dbReference type="PANTHER" id="PTHR31061:SF24">
    <property type="entry name" value="LD22376P"/>
    <property type="match status" value="1"/>
</dbReference>
<keyword evidence="1" id="KW-0472">Membrane</keyword>
<feature type="transmembrane region" description="Helical" evidence="1">
    <location>
        <begin position="162"/>
        <end position="179"/>
    </location>
</feature>
<evidence type="ECO:0000256" key="1">
    <source>
        <dbReference type="SAM" id="Phobius"/>
    </source>
</evidence>
<feature type="transmembrane region" description="Helical" evidence="1">
    <location>
        <begin position="386"/>
        <end position="404"/>
    </location>
</feature>
<dbReference type="Proteomes" id="UP000006844">
    <property type="component" value="Chromosome"/>
</dbReference>
<dbReference type="KEGG" id="tsa:AciPR4_0312"/>
<dbReference type="OrthoDB" id="9788724at2"/>
<dbReference type="RefSeq" id="WP_013566882.1">
    <property type="nucleotide sequence ID" value="NC_014963.1"/>
</dbReference>
<feature type="transmembrane region" description="Helical" evidence="1">
    <location>
        <begin position="260"/>
        <end position="278"/>
    </location>
</feature>